<organism evidence="5 6">
    <name type="scientific">Babesia ovata</name>
    <dbReference type="NCBI Taxonomy" id="189622"/>
    <lineage>
        <taxon>Eukaryota</taxon>
        <taxon>Sar</taxon>
        <taxon>Alveolata</taxon>
        <taxon>Apicomplexa</taxon>
        <taxon>Aconoidasida</taxon>
        <taxon>Piroplasmida</taxon>
        <taxon>Babesiidae</taxon>
        <taxon>Babesia</taxon>
    </lineage>
</organism>
<feature type="transmembrane region" description="Helical" evidence="3">
    <location>
        <begin position="1619"/>
        <end position="1642"/>
    </location>
</feature>
<name>A0A2H6KJM8_9APIC</name>
<accession>A0A2H6KJM8</accession>
<protein>
    <recommendedName>
        <fullName evidence="7">Extracellular matrix-binding ebh</fullName>
    </recommendedName>
</protein>
<sequence length="1681" mass="188267">MMIALQLMILNIKSRIFLLQSAIAQVSAALRAWDQDVTHKTRTLSNELKILNTKNITNIGTSLSKLNALSGPDGLNKVAGHLGDMFIELGWLSDQYYTVENAYNNLDPKLKDKLKDPVNNIKVQVREFVAAARNDELKKLLEEGERQLKELERKVNKEVAGRVLELANNMTARVSLIKTNLEEISKSLTNYLNALECWIQEARKYIDNVLQKDVDKVLNEVNDPKESETNNKKGLQEAAYKLREQAFKLFDAGNAANEAVKREVTAALGEVKMMDGKLKNDLNDVRTALQTGLDTYVRKYVEAVQNRVKEIKGEKGGANGKGLEGVKQQIVDKYAALFKEGTHGFELTVKGWVEGILDENGQIKFYLGDYVKDHANDGKIRDDFKKTDVNGNYTGDTGPIAEAIKDALKEGIINEAVEASKAKITIQDNIQQNITAVHTCIIEFAARIQPNIKKGRAVHTSSDPFISKIANEIEKVVTGGGHQDTTKGFLPDAIKGIASALVWRANLAAEELESLSGIDGDSNEVGEHLDAALKVATELEKGFTKALIKYGEGEYGNTKPYAGSGTIDLNANIHRTIEKELNDKIGTPGSGGTGAPTVTLPAKRFSGYKQHVDTSSLKGADDPLTGGKDAGEGSLPQAIGDIQRGVESALAEIGKFNGDAQQGLEHVTARLDALCTAIQNAAGDEEGLKKKLEEFKTNSLLGNDKNTQLKKIRANLFTLQDVNLTKAIRDATSFESFATKQCHDIIRNLTEYVEQQVNEKIRNIQDAAKYFYHAKISPLFTSMKQQVSSNISLIEQTIRQDLNSGVKGLLRKVMDHGVDGTNNKLKKLDVTTSSIDKKEKFKKLAEHFKEYFENVYNHLYGDFYPDLEKINKINNAFNELLKHLKRENDSPSRPFTFDHHFSTLLSTLISSLASLAPSQFANPRHPELLDAVKEGLQGFTGELKKAYVNRYDKGEQINWTGKSEKEMEMLAKICVTLMEMMKKDLDDLRRECNSGGNWREYKINLNQSLGRWLRDRGFRVSKSDKEEGELRNNEMFKGKKILPLLCGSMTEKKVFVLDPNGGKEYSPLTKLRDLFRTYYGVPHYYIPSSPKSPSNIYQMLCWLAGLRWNHMYEKINNHFNDLFDKDDKQLDVVVPNDRKHPTNGTLNSGHLSEALEQVCLYSRNVLITFLGHGHADGVYACDFSNNSLNLLYPTSASACLDMLVDVLCRVHEQLYFLLIQCKNGPTLGGWADCWYGQGVGGSAWLCNDRQCPNQQGDQAATQTHRQRCDQNCNQSVNCGLKSPLQSFLEDGLPGFLPHSITSPGCRLTCSLRNHNGIPCKTPMGFSDITVTASQTKRASHLKGVLEYFCSAGSNLNKLCSYLKCLGRVAPQTLGGMFAFYYQLLHKWNDNSIKQHKKEAFENAVKEAYFGQAYALNLTILFDPAVYDQHGKFNHTKADLFSLTDCNPASKSKPGLPCGQYLHPFTIDIYDIHSKYNASRYLSWVVYITETFYDLLKKLYDECCNNCNKPGTKCHDRSCVDGCKVNSTYDSDEASMRLADKKHNGGCRSIVKCPIMHPTLYKYGFTFGSPYNLSGQSRIEKQRTCRDFCEALKKVLDKESVLIQLIKDIDEFIWIIRENFSYTLLTLWSLSLLYLLHIAVVRLDVLRIRSHLRSPSSHRIAAQSLLAAARVRALANVKYFSP</sequence>
<evidence type="ECO:0000313" key="5">
    <source>
        <dbReference type="EMBL" id="GBE63179.1"/>
    </source>
</evidence>
<keyword evidence="4" id="KW-0732">Signal</keyword>
<dbReference type="VEuPathDB" id="PiroplasmaDB:BOVATA_046720"/>
<evidence type="ECO:0000256" key="4">
    <source>
        <dbReference type="SAM" id="SignalP"/>
    </source>
</evidence>
<feature type="region of interest" description="Disordered" evidence="2">
    <location>
        <begin position="612"/>
        <end position="636"/>
    </location>
</feature>
<keyword evidence="3" id="KW-0472">Membrane</keyword>
<feature type="coiled-coil region" evidence="1">
    <location>
        <begin position="134"/>
        <end position="161"/>
    </location>
</feature>
<dbReference type="OrthoDB" id="10266508at2759"/>
<evidence type="ECO:0000256" key="2">
    <source>
        <dbReference type="SAM" id="MobiDB-lite"/>
    </source>
</evidence>
<proteinExistence type="predicted"/>
<keyword evidence="3" id="KW-1133">Transmembrane helix</keyword>
<feature type="region of interest" description="Disordered" evidence="2">
    <location>
        <begin position="582"/>
        <end position="601"/>
    </location>
</feature>
<keyword evidence="3" id="KW-0812">Transmembrane</keyword>
<reference evidence="5 6" key="1">
    <citation type="journal article" date="2017" name="BMC Genomics">
        <title>Whole-genome assembly of Babesia ovata and comparative genomics between closely related pathogens.</title>
        <authorList>
            <person name="Yamagishi J."/>
            <person name="Asada M."/>
            <person name="Hakimi H."/>
            <person name="Tanaka T.Q."/>
            <person name="Sugimoto C."/>
            <person name="Kawazu S."/>
        </authorList>
    </citation>
    <scope>NUCLEOTIDE SEQUENCE [LARGE SCALE GENOMIC DNA]</scope>
    <source>
        <strain evidence="5 6">Miyake</strain>
    </source>
</reference>
<comment type="caution">
    <text evidence="5">The sequence shown here is derived from an EMBL/GenBank/DDBJ whole genome shotgun (WGS) entry which is preliminary data.</text>
</comment>
<feature type="signal peptide" evidence="4">
    <location>
        <begin position="1"/>
        <end position="28"/>
    </location>
</feature>
<dbReference type="RefSeq" id="XP_028869422.1">
    <property type="nucleotide sequence ID" value="XM_029013589.1"/>
</dbReference>
<keyword evidence="6" id="KW-1185">Reference proteome</keyword>
<dbReference type="GeneID" id="39876949"/>
<gene>
    <name evidence="5" type="ORF">BOVATA_046720</name>
</gene>
<feature type="chain" id="PRO_5014180391" description="Extracellular matrix-binding ebh" evidence="4">
    <location>
        <begin position="29"/>
        <end position="1681"/>
    </location>
</feature>
<dbReference type="Proteomes" id="UP000236319">
    <property type="component" value="Unassembled WGS sequence"/>
</dbReference>
<evidence type="ECO:0000256" key="1">
    <source>
        <dbReference type="SAM" id="Coils"/>
    </source>
</evidence>
<dbReference type="EMBL" id="BDSA01000020">
    <property type="protein sequence ID" value="GBE63179.1"/>
    <property type="molecule type" value="Genomic_DNA"/>
</dbReference>
<evidence type="ECO:0000256" key="3">
    <source>
        <dbReference type="SAM" id="Phobius"/>
    </source>
</evidence>
<evidence type="ECO:0008006" key="7">
    <source>
        <dbReference type="Google" id="ProtNLM"/>
    </source>
</evidence>
<keyword evidence="1" id="KW-0175">Coiled coil</keyword>
<evidence type="ECO:0000313" key="6">
    <source>
        <dbReference type="Proteomes" id="UP000236319"/>
    </source>
</evidence>